<evidence type="ECO:0000313" key="9">
    <source>
        <dbReference type="Proteomes" id="UP001327219"/>
    </source>
</evidence>
<keyword evidence="6" id="KW-0413">Isomerase</keyword>
<dbReference type="InterPro" id="IPR011079">
    <property type="entry name" value="Ala_racemase_C"/>
</dbReference>
<evidence type="ECO:0000256" key="2">
    <source>
        <dbReference type="ARBA" id="ARBA00001933"/>
    </source>
</evidence>
<comment type="similarity">
    <text evidence="3">Belongs to the alanine racemase family.</text>
</comment>
<proteinExistence type="inferred from homology"/>
<accession>A0ABZ0UKU1</accession>
<dbReference type="Proteomes" id="UP001327219">
    <property type="component" value="Chromosome"/>
</dbReference>
<name>A0ABZ0UKU1_9RICK</name>
<comment type="cofactor">
    <cofactor evidence="2">
        <name>pyridoxal 5'-phosphate</name>
        <dbReference type="ChEBI" id="CHEBI:597326"/>
    </cofactor>
</comment>
<comment type="catalytic activity">
    <reaction evidence="1">
        <text>L-alanine = D-alanine</text>
        <dbReference type="Rhea" id="RHEA:20249"/>
        <dbReference type="ChEBI" id="CHEBI:57416"/>
        <dbReference type="ChEBI" id="CHEBI:57972"/>
        <dbReference type="EC" id="5.1.1.1"/>
    </reaction>
</comment>
<dbReference type="EMBL" id="CP110820">
    <property type="protein sequence ID" value="WPX96741.1"/>
    <property type="molecule type" value="Genomic_DNA"/>
</dbReference>
<evidence type="ECO:0000313" key="8">
    <source>
        <dbReference type="EMBL" id="WPX96741.1"/>
    </source>
</evidence>
<dbReference type="InterPro" id="IPR020622">
    <property type="entry name" value="Ala_racemase_pyridoxalP-BS"/>
</dbReference>
<dbReference type="Pfam" id="PF00842">
    <property type="entry name" value="Ala_racemase_C"/>
    <property type="match status" value="1"/>
</dbReference>
<dbReference type="PRINTS" id="PR00992">
    <property type="entry name" value="ALARACEMASE"/>
</dbReference>
<gene>
    <name evidence="8" type="ORF">Bandiella_00866</name>
</gene>
<dbReference type="SUPFAM" id="SSF51419">
    <property type="entry name" value="PLP-binding barrel"/>
    <property type="match status" value="1"/>
</dbReference>
<dbReference type="InterPro" id="IPR009006">
    <property type="entry name" value="Ala_racemase/Decarboxylase_C"/>
</dbReference>
<dbReference type="Gene3D" id="2.40.37.10">
    <property type="entry name" value="Lyase, Ornithine Decarboxylase, Chain A, domain 1"/>
    <property type="match status" value="1"/>
</dbReference>
<dbReference type="SMART" id="SM01005">
    <property type="entry name" value="Ala_racemase_C"/>
    <property type="match status" value="1"/>
</dbReference>
<evidence type="ECO:0000259" key="7">
    <source>
        <dbReference type="SMART" id="SM01005"/>
    </source>
</evidence>
<dbReference type="InterPro" id="IPR001608">
    <property type="entry name" value="Ala_racemase_N"/>
</dbReference>
<dbReference type="CDD" id="cd00430">
    <property type="entry name" value="PLPDE_III_AR"/>
    <property type="match status" value="1"/>
</dbReference>
<dbReference type="RefSeq" id="WP_323732465.1">
    <property type="nucleotide sequence ID" value="NZ_CP110820.1"/>
</dbReference>
<dbReference type="EC" id="5.1.1.1" evidence="4"/>
<evidence type="ECO:0000256" key="4">
    <source>
        <dbReference type="ARBA" id="ARBA00013089"/>
    </source>
</evidence>
<evidence type="ECO:0000256" key="1">
    <source>
        <dbReference type="ARBA" id="ARBA00000316"/>
    </source>
</evidence>
<reference evidence="8 9" key="1">
    <citation type="submission" date="2022-11" db="EMBL/GenBank/DDBJ databases">
        <title>Host association and intracellularity evolved multiple times independently in the Rickettsiales.</title>
        <authorList>
            <person name="Castelli M."/>
            <person name="Nardi T."/>
            <person name="Gammuto L."/>
            <person name="Bellinzona G."/>
            <person name="Sabaneyeva E."/>
            <person name="Potekhin A."/>
            <person name="Serra V."/>
            <person name="Petroni G."/>
            <person name="Sassera D."/>
        </authorList>
    </citation>
    <scope>NUCLEOTIDE SEQUENCE [LARGE SCALE GENOMIC DNA]</scope>
    <source>
        <strain evidence="8 9">NDG2</strain>
    </source>
</reference>
<dbReference type="PANTHER" id="PTHR30511">
    <property type="entry name" value="ALANINE RACEMASE"/>
    <property type="match status" value="1"/>
</dbReference>
<protein>
    <recommendedName>
        <fullName evidence="4">alanine racemase</fullName>
        <ecNumber evidence="4">5.1.1.1</ecNumber>
    </recommendedName>
</protein>
<organism evidence="8 9">
    <name type="scientific">Candidatus Bandiella euplotis</name>
    <dbReference type="NCBI Taxonomy" id="1664265"/>
    <lineage>
        <taxon>Bacteria</taxon>
        <taxon>Pseudomonadati</taxon>
        <taxon>Pseudomonadota</taxon>
        <taxon>Alphaproteobacteria</taxon>
        <taxon>Rickettsiales</taxon>
        <taxon>Candidatus Midichloriaceae</taxon>
        <taxon>Candidatus Bandiella</taxon>
    </lineage>
</organism>
<dbReference type="PANTHER" id="PTHR30511:SF0">
    <property type="entry name" value="ALANINE RACEMASE, CATABOLIC-RELATED"/>
    <property type="match status" value="1"/>
</dbReference>
<evidence type="ECO:0000256" key="6">
    <source>
        <dbReference type="ARBA" id="ARBA00023235"/>
    </source>
</evidence>
<sequence>MHSFQALDSQYIKINLLNVAKNYLKLKSMLKDASVVCSAVVKANAYGLGIKEVSEILHQYGCCDFWVMNIEEALIVRETSPHANIYVFQGVNGVEELKAMLHYKLVPVVSHTRQLEIINNFPNHPIEVILNFDTGIGRDGFQLEEIEQLNLKYCDIRYVMSHLSRSEIKEHPFNEEQLQAVKSLKERFPNSKFTFSNSGGIFLGQNYHFDLVRPGGALYGVNILEGKKNPMLNVVEFNASVLNHKIFNKAHSIGYGGTYKVNKGDKVLILNTGYYDGYRRVLSNKSRVYAEGFYLPVIGVVSMNLTAVDANQLPDELFHTIKNVELIGEKITIEEIAKLANTDQREILTNLQYNCKRIYIK</sequence>
<evidence type="ECO:0000256" key="3">
    <source>
        <dbReference type="ARBA" id="ARBA00007880"/>
    </source>
</evidence>
<dbReference type="Pfam" id="PF01168">
    <property type="entry name" value="Ala_racemase_N"/>
    <property type="match status" value="1"/>
</dbReference>
<keyword evidence="9" id="KW-1185">Reference proteome</keyword>
<keyword evidence="5" id="KW-0663">Pyridoxal phosphate</keyword>
<feature type="domain" description="Alanine racemase C-terminal" evidence="7">
    <location>
        <begin position="234"/>
        <end position="360"/>
    </location>
</feature>
<dbReference type="Gene3D" id="3.20.20.10">
    <property type="entry name" value="Alanine racemase"/>
    <property type="match status" value="1"/>
</dbReference>
<evidence type="ECO:0000256" key="5">
    <source>
        <dbReference type="ARBA" id="ARBA00022898"/>
    </source>
</evidence>
<dbReference type="NCBIfam" id="TIGR00492">
    <property type="entry name" value="alr"/>
    <property type="match status" value="1"/>
</dbReference>
<dbReference type="PROSITE" id="PS00395">
    <property type="entry name" value="ALANINE_RACEMASE"/>
    <property type="match status" value="1"/>
</dbReference>
<dbReference type="InterPro" id="IPR000821">
    <property type="entry name" value="Ala_racemase"/>
</dbReference>
<dbReference type="InterPro" id="IPR029066">
    <property type="entry name" value="PLP-binding_barrel"/>
</dbReference>
<dbReference type="SUPFAM" id="SSF50621">
    <property type="entry name" value="Alanine racemase C-terminal domain-like"/>
    <property type="match status" value="1"/>
</dbReference>